<reference evidence="3" key="1">
    <citation type="submission" date="2017-03" db="EMBL/GenBank/DDBJ databases">
        <authorList>
            <person name="Sharma R."/>
            <person name="Thines M."/>
        </authorList>
    </citation>
    <scope>NUCLEOTIDE SEQUENCE [LARGE SCALE GENOMIC DNA]</scope>
</reference>
<evidence type="ECO:0000313" key="3">
    <source>
        <dbReference type="Proteomes" id="UP000192927"/>
    </source>
</evidence>
<dbReference type="Proteomes" id="UP000192927">
    <property type="component" value="Unassembled WGS sequence"/>
</dbReference>
<protein>
    <recommendedName>
        <fullName evidence="1">DUF7924 domain-containing protein</fullName>
    </recommendedName>
</protein>
<proteinExistence type="predicted"/>
<dbReference type="PANTHER" id="PTHR42470:SF2">
    <property type="match status" value="1"/>
</dbReference>
<dbReference type="PANTHER" id="PTHR42470">
    <property type="entry name" value="VAST DOMAIN-CONTAINING PROTEIN"/>
    <property type="match status" value="1"/>
</dbReference>
<evidence type="ECO:0000313" key="2">
    <source>
        <dbReference type="EMBL" id="SLM39867.1"/>
    </source>
</evidence>
<dbReference type="Pfam" id="PF25545">
    <property type="entry name" value="DUF7924"/>
    <property type="match status" value="1"/>
</dbReference>
<evidence type="ECO:0000259" key="1">
    <source>
        <dbReference type="Pfam" id="PF25545"/>
    </source>
</evidence>
<feature type="domain" description="DUF7924" evidence="1">
    <location>
        <begin position="9"/>
        <end position="239"/>
    </location>
</feature>
<dbReference type="AlphaFoldDB" id="A0A1W5D9P6"/>
<sequence length="274" mass="30945">MDDATAQELRDTTRKFETKGKEDIIQGLIPKIIPDIFSVSDSRLTRIASQVWYDAVPLPLHPSVVKIPSPLPKPKPDVAFGYSESAFTRGQHGMIDNLTDQSERSYAKPNKDLRLPFFDVEFKSQANGGSHFIAANQAANARSIALHGNLELIRRGFSVDNLDYNEPQFFSLSMDHGFARINVHWLGIDADDGQFTFHLEDLSTYKLNDLDDLRAVQRAVKNILDYGVDERLQTLCKALNAYGQKVTVERKMAIFEGHQAQEVPVETRETQPRQ</sequence>
<name>A0A1W5D9P6_9LECA</name>
<accession>A0A1W5D9P6</accession>
<dbReference type="EMBL" id="FWEW01003582">
    <property type="protein sequence ID" value="SLM39867.1"/>
    <property type="molecule type" value="Genomic_DNA"/>
</dbReference>
<organism evidence="2 3">
    <name type="scientific">Lasallia pustulata</name>
    <dbReference type="NCBI Taxonomy" id="136370"/>
    <lineage>
        <taxon>Eukaryota</taxon>
        <taxon>Fungi</taxon>
        <taxon>Dikarya</taxon>
        <taxon>Ascomycota</taxon>
        <taxon>Pezizomycotina</taxon>
        <taxon>Lecanoromycetes</taxon>
        <taxon>OSLEUM clade</taxon>
        <taxon>Umbilicariomycetidae</taxon>
        <taxon>Umbilicariales</taxon>
        <taxon>Umbilicariaceae</taxon>
        <taxon>Lasallia</taxon>
    </lineage>
</organism>
<keyword evidence="3" id="KW-1185">Reference proteome</keyword>
<dbReference type="InterPro" id="IPR057684">
    <property type="entry name" value="DUF7924"/>
</dbReference>